<gene>
    <name evidence="2" type="ORF">RM550_27290</name>
</gene>
<comment type="caution">
    <text evidence="2">The sequence shown here is derived from an EMBL/GenBank/DDBJ whole genome shotgun (WGS) entry which is preliminary data.</text>
</comment>
<keyword evidence="1" id="KW-0472">Membrane</keyword>
<evidence type="ECO:0000313" key="3">
    <source>
        <dbReference type="Proteomes" id="UP001180551"/>
    </source>
</evidence>
<evidence type="ECO:0000313" key="2">
    <source>
        <dbReference type="EMBL" id="MDT0459376.1"/>
    </source>
</evidence>
<keyword evidence="3" id="KW-1185">Reference proteome</keyword>
<keyword evidence="1" id="KW-0812">Transmembrane</keyword>
<dbReference type="Proteomes" id="UP001180551">
    <property type="component" value="Unassembled WGS sequence"/>
</dbReference>
<sequence>MSAHARPNDRDPLGAALGWLWVLLTATGLIGAGVLIGDAMDEHQPGGLSAPDAEAVS</sequence>
<feature type="transmembrane region" description="Helical" evidence="1">
    <location>
        <begin position="16"/>
        <end position="36"/>
    </location>
</feature>
<evidence type="ECO:0008006" key="4">
    <source>
        <dbReference type="Google" id="ProtNLM"/>
    </source>
</evidence>
<name>A0ABU2TEP1_9ACTN</name>
<evidence type="ECO:0000256" key="1">
    <source>
        <dbReference type="SAM" id="Phobius"/>
    </source>
</evidence>
<reference evidence="2" key="1">
    <citation type="submission" date="2024-05" db="EMBL/GenBank/DDBJ databases">
        <title>30 novel species of actinomycetes from the DSMZ collection.</title>
        <authorList>
            <person name="Nouioui I."/>
        </authorList>
    </citation>
    <scope>NUCLEOTIDE SEQUENCE</scope>
    <source>
        <strain evidence="2">DSM 41527</strain>
    </source>
</reference>
<keyword evidence="1" id="KW-1133">Transmembrane helix</keyword>
<proteinExistence type="predicted"/>
<dbReference type="EMBL" id="JAVRFE010000043">
    <property type="protein sequence ID" value="MDT0459376.1"/>
    <property type="molecule type" value="Genomic_DNA"/>
</dbReference>
<dbReference type="RefSeq" id="WP_311626406.1">
    <property type="nucleotide sequence ID" value="NZ_JAVRFE010000043.1"/>
</dbReference>
<organism evidence="2 3">
    <name type="scientific">Streptomyces mooreae</name>
    <dbReference type="NCBI Taxonomy" id="3075523"/>
    <lineage>
        <taxon>Bacteria</taxon>
        <taxon>Bacillati</taxon>
        <taxon>Actinomycetota</taxon>
        <taxon>Actinomycetes</taxon>
        <taxon>Kitasatosporales</taxon>
        <taxon>Streptomycetaceae</taxon>
        <taxon>Streptomyces</taxon>
    </lineage>
</organism>
<protein>
    <recommendedName>
        <fullName evidence="4">Class F sortase</fullName>
    </recommendedName>
</protein>
<accession>A0ABU2TEP1</accession>